<evidence type="ECO:0000313" key="4">
    <source>
        <dbReference type="EMBL" id="KAK4336917.1"/>
    </source>
</evidence>
<keyword evidence="5" id="KW-1185">Reference proteome</keyword>
<dbReference type="Pfam" id="PF00102">
    <property type="entry name" value="Y_phosphatase"/>
    <property type="match status" value="1"/>
</dbReference>
<dbReference type="SMART" id="SM00060">
    <property type="entry name" value="FN3"/>
    <property type="match status" value="8"/>
</dbReference>
<name>A0AAE1QRR7_9SOLA</name>
<gene>
    <name evidence="4" type="ORF">RND71_044033</name>
</gene>
<accession>A0AAE1QRR7</accession>
<protein>
    <submittedName>
        <fullName evidence="4">Uncharacterized protein</fullName>
    </submittedName>
</protein>
<evidence type="ECO:0000259" key="3">
    <source>
        <dbReference type="PROSITE" id="PS50853"/>
    </source>
</evidence>
<dbReference type="PROSITE" id="PS50055">
    <property type="entry name" value="TYR_PHOSPHATASE_PTP"/>
    <property type="match status" value="1"/>
</dbReference>
<dbReference type="GO" id="GO:0016020">
    <property type="term" value="C:membrane"/>
    <property type="evidence" value="ECO:0007669"/>
    <property type="project" value="UniProtKB-SubCell"/>
</dbReference>
<dbReference type="GO" id="GO:0004725">
    <property type="term" value="F:protein tyrosine phosphatase activity"/>
    <property type="evidence" value="ECO:0007669"/>
    <property type="project" value="InterPro"/>
</dbReference>
<reference evidence="4" key="1">
    <citation type="submission" date="2023-12" db="EMBL/GenBank/DDBJ databases">
        <title>Genome assembly of Anisodus tanguticus.</title>
        <authorList>
            <person name="Wang Y.-J."/>
        </authorList>
    </citation>
    <scope>NUCLEOTIDE SEQUENCE</scope>
    <source>
        <strain evidence="4">KB-2021</strain>
        <tissue evidence="4">Leaf</tissue>
    </source>
</reference>
<evidence type="ECO:0000259" key="2">
    <source>
        <dbReference type="PROSITE" id="PS50055"/>
    </source>
</evidence>
<dbReference type="Proteomes" id="UP001291623">
    <property type="component" value="Unassembled WGS sequence"/>
</dbReference>
<dbReference type="InterPro" id="IPR000242">
    <property type="entry name" value="PTP_cat"/>
</dbReference>
<dbReference type="Gene3D" id="2.60.40.10">
    <property type="entry name" value="Immunoglobulins"/>
    <property type="match status" value="5"/>
</dbReference>
<dbReference type="EMBL" id="JAVYJV010000076">
    <property type="protein sequence ID" value="KAK4336917.1"/>
    <property type="molecule type" value="Genomic_DNA"/>
</dbReference>
<dbReference type="SUPFAM" id="SSF52799">
    <property type="entry name" value="(Phosphotyrosine protein) phosphatases II"/>
    <property type="match status" value="1"/>
</dbReference>
<keyword evidence="1" id="KW-0378">Hydrolase</keyword>
<dbReference type="InterPro" id="IPR056968">
    <property type="entry name" value="Fn3_Dep-1_2nd"/>
</dbReference>
<dbReference type="PANTHER" id="PTHR46957:SF3">
    <property type="entry name" value="CYTOKINE RECEPTOR"/>
    <property type="match status" value="1"/>
</dbReference>
<feature type="domain" description="Fibronectin type-III" evidence="3">
    <location>
        <begin position="378"/>
        <end position="467"/>
    </location>
</feature>
<dbReference type="InterPro" id="IPR003961">
    <property type="entry name" value="FN3_dom"/>
</dbReference>
<dbReference type="Pfam" id="PF24943">
    <property type="entry name" value="Fn3_Dep-1_2nd"/>
    <property type="match status" value="1"/>
</dbReference>
<feature type="domain" description="Tyrosine-protein phosphatase" evidence="2">
    <location>
        <begin position="686"/>
        <end position="815"/>
    </location>
</feature>
<comment type="caution">
    <text evidence="4">The sequence shown here is derived from an EMBL/GenBank/DDBJ whole genome shotgun (WGS) entry which is preliminary data.</text>
</comment>
<feature type="domain" description="Fibronectin type-III" evidence="3">
    <location>
        <begin position="108"/>
        <end position="199"/>
    </location>
</feature>
<dbReference type="Pfam" id="PF00041">
    <property type="entry name" value="fn3"/>
    <property type="match status" value="4"/>
</dbReference>
<dbReference type="InterPro" id="IPR036116">
    <property type="entry name" value="FN3_sf"/>
</dbReference>
<dbReference type="AlphaFoldDB" id="A0AAE1QRR7"/>
<feature type="domain" description="Fibronectin type-III" evidence="3">
    <location>
        <begin position="290"/>
        <end position="376"/>
    </location>
</feature>
<dbReference type="PROSITE" id="PS50853">
    <property type="entry name" value="FN3"/>
    <property type="match status" value="4"/>
</dbReference>
<dbReference type="PRINTS" id="PR00700">
    <property type="entry name" value="PRTYPHPHTASE"/>
</dbReference>
<dbReference type="Gene3D" id="3.90.190.10">
    <property type="entry name" value="Protein tyrosine phosphatase superfamily"/>
    <property type="match status" value="1"/>
</dbReference>
<dbReference type="SUPFAM" id="SSF49265">
    <property type="entry name" value="Fibronectin type III"/>
    <property type="match status" value="5"/>
</dbReference>
<dbReference type="InterPro" id="IPR013783">
    <property type="entry name" value="Ig-like_fold"/>
</dbReference>
<dbReference type="CDD" id="cd00063">
    <property type="entry name" value="FN3"/>
    <property type="match status" value="5"/>
</dbReference>
<proteinExistence type="predicted"/>
<evidence type="ECO:0000313" key="5">
    <source>
        <dbReference type="Proteomes" id="UP001291623"/>
    </source>
</evidence>
<dbReference type="InterPro" id="IPR029021">
    <property type="entry name" value="Prot-tyrosine_phosphatase-like"/>
</dbReference>
<sequence>MDEHDFFNDTNSSFLKDEGTMVEIMNELNNPDQVDALFTKFRYRVSIEPQDAFHSELFVDKESDPPGPAQAAFYGLIPGRAYTITVQTLSKNQISKPTIAQYRTVPLPPSNITVDLDSLDSNSFVVNWQKPKAYTEFDRYQASLTLRSTAPQTIDKDAPKVVKFSENLEPGKTYEIVVKTVSGNVASWPVGKNVTTRPLPVSNLFSHLTSKNEIELKWLSSNESVQDSFIVRYHELEAFNSDGTVQVVKDTKVLLQNLLDGRNYSISVFAVSNGIKSSESITFQTTRPASPVIEVLESVAEKALNVSWKSDVTSRQDKYHISWFRLDNKKLESTNTDHNWILLKDLYPGATYRINVSAISYSLRSEPHTYIQTVYPKSPESLQIVKASNSTVILTWSAPKQSLIDNYIVRYRPISSSLWREMGVINITSNEIKDLVAGEKYIFKVNTIANKVESPDAKEIEQTMYPNAIESVTNIIGSNKISFKLAAPSGRIDYYIIVYNPTNDPSQDNSKQILSGNRTHFGDTVVAIIDNLKPGELYSFRFYAVSHNLRSEELSLQARTKPIINSVINIITNEQETRTLGIKFTPTPRRLSTFDRYRFQLTSDSSIPAQEKLHNDTNGLVLFDNLVSGRLYNLSIWTVSSGIYSDPIIRETRLYPEPVHNLVAKKITNSEITLVWDQPEDSDFRFSEEFELLRNVGKDSFSTAADLPVNRPKNRFTNILPYDHSRVKLQPTDDEEGSDYINANYIAGSSGPREYIVTQGPLHGTKDDFWRMCWEQNCKAIVMLTRCIEKGREKCDHYWPFDTQPVYYGDIQVII</sequence>
<keyword evidence="1" id="KW-0904">Protein phosphatase</keyword>
<dbReference type="PANTHER" id="PTHR46957">
    <property type="entry name" value="CYTOKINE RECEPTOR"/>
    <property type="match status" value="1"/>
</dbReference>
<evidence type="ECO:0000256" key="1">
    <source>
        <dbReference type="ARBA" id="ARBA00022912"/>
    </source>
</evidence>
<dbReference type="InterPro" id="IPR050713">
    <property type="entry name" value="RTP_Phos/Ushers"/>
</dbReference>
<dbReference type="SMART" id="SM00194">
    <property type="entry name" value="PTPc"/>
    <property type="match status" value="1"/>
</dbReference>
<organism evidence="4 5">
    <name type="scientific">Anisodus tanguticus</name>
    <dbReference type="NCBI Taxonomy" id="243964"/>
    <lineage>
        <taxon>Eukaryota</taxon>
        <taxon>Viridiplantae</taxon>
        <taxon>Streptophyta</taxon>
        <taxon>Embryophyta</taxon>
        <taxon>Tracheophyta</taxon>
        <taxon>Spermatophyta</taxon>
        <taxon>Magnoliopsida</taxon>
        <taxon>eudicotyledons</taxon>
        <taxon>Gunneridae</taxon>
        <taxon>Pentapetalae</taxon>
        <taxon>asterids</taxon>
        <taxon>lamiids</taxon>
        <taxon>Solanales</taxon>
        <taxon>Solanaceae</taxon>
        <taxon>Solanoideae</taxon>
        <taxon>Hyoscyameae</taxon>
        <taxon>Anisodus</taxon>
    </lineage>
</organism>
<feature type="domain" description="Fibronectin type-III" evidence="3">
    <location>
        <begin position="200"/>
        <end position="289"/>
    </location>
</feature>